<sequence length="401" mass="45490">MGKLTVTAVQKAKPRDRDYKLADGAGLYLYVLSSGGRSWRLDYRYGGKRKTLTLGRFPRVSLADARHLVIEAHSKLAQGVDPAIERKVLKATAYLNSNETFEAVAREWAEMHLADKSASHKTRSKALLENDLIPVLGGIPMRDLNAVLLLGALRKVESRSIDMAHRARALAGQILRYAVATGRAERDFTPDLRGALRSRRKSHYPAITDPKEFAKLMLAIDYYNGTMTVRNALKIAPLLMLRPGELRHMTWEHVNWEKAQLEFPVGYMKRKDAPHIVPLSRQALAILREQQRFNGRFPPVFPSGHGRRSFLSENGVRAALRNMGYANSVQTVHGFRASARTIMDEVLGERPDLLEAQLHHMVRDSTGRAYNRTSHLEARREMLQRWADWIDESKRNLNVSD</sequence>
<dbReference type="Gene3D" id="1.10.443.10">
    <property type="entry name" value="Intergrase catalytic core"/>
    <property type="match status" value="1"/>
</dbReference>
<dbReference type="InterPro" id="IPR038488">
    <property type="entry name" value="Integrase_DNA-bd_sf"/>
</dbReference>
<dbReference type="InterPro" id="IPR011010">
    <property type="entry name" value="DNA_brk_join_enz"/>
</dbReference>
<evidence type="ECO:0000259" key="5">
    <source>
        <dbReference type="PROSITE" id="PS51898"/>
    </source>
</evidence>
<dbReference type="Pfam" id="PF13356">
    <property type="entry name" value="Arm-DNA-bind_3"/>
    <property type="match status" value="1"/>
</dbReference>
<dbReference type="Proteomes" id="UP001302477">
    <property type="component" value="Chromosome"/>
</dbReference>
<comment type="similarity">
    <text evidence="1">Belongs to the 'phage' integrase family.</text>
</comment>
<dbReference type="InterPro" id="IPR013762">
    <property type="entry name" value="Integrase-like_cat_sf"/>
</dbReference>
<dbReference type="GO" id="GO:0015074">
    <property type="term" value="P:DNA integration"/>
    <property type="evidence" value="ECO:0007669"/>
    <property type="project" value="UniProtKB-KW"/>
</dbReference>
<dbReference type="PANTHER" id="PTHR30629:SF2">
    <property type="entry name" value="PROPHAGE INTEGRASE INTS-RELATED"/>
    <property type="match status" value="1"/>
</dbReference>
<dbReference type="InterPro" id="IPR050808">
    <property type="entry name" value="Phage_Integrase"/>
</dbReference>
<evidence type="ECO:0000256" key="1">
    <source>
        <dbReference type="ARBA" id="ARBA00008857"/>
    </source>
</evidence>
<dbReference type="InterPro" id="IPR025166">
    <property type="entry name" value="Integrase_DNA_bind_dom"/>
</dbReference>
<dbReference type="Pfam" id="PF22022">
    <property type="entry name" value="Phage_int_M"/>
    <property type="match status" value="1"/>
</dbReference>
<keyword evidence="7" id="KW-1185">Reference proteome</keyword>
<dbReference type="CDD" id="cd00801">
    <property type="entry name" value="INT_P4_C"/>
    <property type="match status" value="1"/>
</dbReference>
<proteinExistence type="inferred from homology"/>
<dbReference type="PROSITE" id="PS51898">
    <property type="entry name" value="TYR_RECOMBINASE"/>
    <property type="match status" value="1"/>
</dbReference>
<protein>
    <submittedName>
        <fullName evidence="6">Integrase arm-type DNA-binding domain-containing protein</fullName>
    </submittedName>
</protein>
<dbReference type="GO" id="GO:0006310">
    <property type="term" value="P:DNA recombination"/>
    <property type="evidence" value="ECO:0007669"/>
    <property type="project" value="UniProtKB-KW"/>
</dbReference>
<dbReference type="RefSeq" id="WP_318954434.1">
    <property type="nucleotide sequence ID" value="NZ_CP137555.1"/>
</dbReference>
<evidence type="ECO:0000256" key="3">
    <source>
        <dbReference type="ARBA" id="ARBA00023125"/>
    </source>
</evidence>
<dbReference type="InterPro" id="IPR002104">
    <property type="entry name" value="Integrase_catalytic"/>
</dbReference>
<keyword evidence="2" id="KW-0229">DNA integration</keyword>
<dbReference type="AlphaFoldDB" id="A0AAU0N0M6"/>
<organism evidence="6 7">
    <name type="scientific">Microbulbifer pacificus</name>
    <dbReference type="NCBI Taxonomy" id="407164"/>
    <lineage>
        <taxon>Bacteria</taxon>
        <taxon>Pseudomonadati</taxon>
        <taxon>Pseudomonadota</taxon>
        <taxon>Gammaproteobacteria</taxon>
        <taxon>Cellvibrionales</taxon>
        <taxon>Microbulbiferaceae</taxon>
        <taxon>Microbulbifer</taxon>
    </lineage>
</organism>
<dbReference type="GO" id="GO:0003677">
    <property type="term" value="F:DNA binding"/>
    <property type="evidence" value="ECO:0007669"/>
    <property type="project" value="UniProtKB-KW"/>
</dbReference>
<keyword evidence="3 6" id="KW-0238">DNA-binding</keyword>
<dbReference type="Gene3D" id="1.10.150.130">
    <property type="match status" value="1"/>
</dbReference>
<evidence type="ECO:0000313" key="7">
    <source>
        <dbReference type="Proteomes" id="UP001302477"/>
    </source>
</evidence>
<dbReference type="PANTHER" id="PTHR30629">
    <property type="entry name" value="PROPHAGE INTEGRASE"/>
    <property type="match status" value="1"/>
</dbReference>
<dbReference type="KEGG" id="mpaf:R5R33_02185"/>
<accession>A0AAU0N0M6</accession>
<evidence type="ECO:0000313" key="6">
    <source>
        <dbReference type="EMBL" id="WOX05971.1"/>
    </source>
</evidence>
<reference evidence="6 7" key="1">
    <citation type="submission" date="2023-10" db="EMBL/GenBank/DDBJ databases">
        <title>Description of Microbulbifer bruguierae sp. nov., isolated from the sediments of mangrove plant Bruguiera sexangula and comparative genomic analyses of the genus Microbulbifer.</title>
        <authorList>
            <person name="Long M."/>
        </authorList>
    </citation>
    <scope>NUCLEOTIDE SEQUENCE [LARGE SCALE GENOMIC DNA]</scope>
    <source>
        <strain evidence="6 7">SPO729</strain>
    </source>
</reference>
<keyword evidence="4" id="KW-0233">DNA recombination</keyword>
<name>A0AAU0N0M6_9GAMM</name>
<dbReference type="EMBL" id="CP137555">
    <property type="protein sequence ID" value="WOX05971.1"/>
    <property type="molecule type" value="Genomic_DNA"/>
</dbReference>
<gene>
    <name evidence="6" type="ORF">R5R33_02185</name>
</gene>
<evidence type="ECO:0000256" key="2">
    <source>
        <dbReference type="ARBA" id="ARBA00022908"/>
    </source>
</evidence>
<dbReference type="SUPFAM" id="SSF56349">
    <property type="entry name" value="DNA breaking-rejoining enzymes"/>
    <property type="match status" value="1"/>
</dbReference>
<dbReference type="InterPro" id="IPR053876">
    <property type="entry name" value="Phage_int_M"/>
</dbReference>
<dbReference type="Gene3D" id="3.30.160.390">
    <property type="entry name" value="Integrase, DNA-binding domain"/>
    <property type="match status" value="1"/>
</dbReference>
<dbReference type="Pfam" id="PF00589">
    <property type="entry name" value="Phage_integrase"/>
    <property type="match status" value="1"/>
</dbReference>
<dbReference type="InterPro" id="IPR010998">
    <property type="entry name" value="Integrase_recombinase_N"/>
</dbReference>
<feature type="domain" description="Tyr recombinase" evidence="5">
    <location>
        <begin position="203"/>
        <end position="388"/>
    </location>
</feature>
<evidence type="ECO:0000256" key="4">
    <source>
        <dbReference type="ARBA" id="ARBA00023172"/>
    </source>
</evidence>